<dbReference type="GO" id="GO:0061504">
    <property type="term" value="P:cyclic threonylcarbamoyladenosine biosynthetic process"/>
    <property type="evidence" value="ECO:0007669"/>
    <property type="project" value="TreeGrafter"/>
</dbReference>
<comment type="caution">
    <text evidence="2">The sequence shown here is derived from an EMBL/GenBank/DDBJ whole genome shotgun (WGS) entry which is preliminary data.</text>
</comment>
<reference evidence="2 3" key="1">
    <citation type="submission" date="2019-12" db="EMBL/GenBank/DDBJ databases">
        <title>Novel species isolated from a subtropical stream in China.</title>
        <authorList>
            <person name="Lu H."/>
        </authorList>
    </citation>
    <scope>NUCLEOTIDE SEQUENCE [LARGE SCALE GENOMIC DNA]</scope>
    <source>
        <strain evidence="2 3">FT134W</strain>
    </source>
</reference>
<evidence type="ECO:0000313" key="3">
    <source>
        <dbReference type="Proteomes" id="UP000469734"/>
    </source>
</evidence>
<keyword evidence="2" id="KW-0808">Transferase</keyword>
<proteinExistence type="predicted"/>
<dbReference type="GO" id="GO:0061503">
    <property type="term" value="F:tRNA threonylcarbamoyladenosine dehydratase"/>
    <property type="evidence" value="ECO:0007669"/>
    <property type="project" value="TreeGrafter"/>
</dbReference>
<evidence type="ECO:0000313" key="2">
    <source>
        <dbReference type="EMBL" id="MYM74840.1"/>
    </source>
</evidence>
<feature type="domain" description="THIF-type NAD/FAD binding fold" evidence="1">
    <location>
        <begin position="12"/>
        <end position="271"/>
    </location>
</feature>
<dbReference type="EMBL" id="WWCR01000029">
    <property type="protein sequence ID" value="MYM74840.1"/>
    <property type="molecule type" value="Genomic_DNA"/>
</dbReference>
<gene>
    <name evidence="2" type="ORF">GTP56_21965</name>
</gene>
<keyword evidence="2" id="KW-0548">Nucleotidyltransferase</keyword>
<dbReference type="GO" id="GO:0016779">
    <property type="term" value="F:nucleotidyltransferase activity"/>
    <property type="evidence" value="ECO:0007669"/>
    <property type="project" value="UniProtKB-KW"/>
</dbReference>
<evidence type="ECO:0000259" key="1">
    <source>
        <dbReference type="Pfam" id="PF00899"/>
    </source>
</evidence>
<dbReference type="GO" id="GO:0008641">
    <property type="term" value="F:ubiquitin-like modifier activating enzyme activity"/>
    <property type="evidence" value="ECO:0007669"/>
    <property type="project" value="InterPro"/>
</dbReference>
<dbReference type="RefSeq" id="WP_161051690.1">
    <property type="nucleotide sequence ID" value="NZ_WWCR01000029.1"/>
</dbReference>
<dbReference type="PANTHER" id="PTHR43267:SF1">
    <property type="entry name" value="TRNA THREONYLCARBAMOYLADENOSINE DEHYDRATASE"/>
    <property type="match status" value="1"/>
</dbReference>
<dbReference type="NCBIfam" id="NF006077">
    <property type="entry name" value="PRK08223.1"/>
    <property type="match status" value="1"/>
</dbReference>
<organism evidence="2 3">
    <name type="scientific">Duganella margarita</name>
    <dbReference type="NCBI Taxonomy" id="2692170"/>
    <lineage>
        <taxon>Bacteria</taxon>
        <taxon>Pseudomonadati</taxon>
        <taxon>Pseudomonadota</taxon>
        <taxon>Betaproteobacteria</taxon>
        <taxon>Burkholderiales</taxon>
        <taxon>Oxalobacteraceae</taxon>
        <taxon>Telluria group</taxon>
        <taxon>Duganella</taxon>
    </lineage>
</organism>
<dbReference type="Gene3D" id="3.40.50.720">
    <property type="entry name" value="NAD(P)-binding Rossmann-like Domain"/>
    <property type="match status" value="1"/>
</dbReference>
<name>A0A7X4H513_9BURK</name>
<dbReference type="AlphaFoldDB" id="A0A7X4H513"/>
<accession>A0A7X4H513</accession>
<dbReference type="Pfam" id="PF00899">
    <property type="entry name" value="ThiF"/>
    <property type="match status" value="1"/>
</dbReference>
<protein>
    <submittedName>
        <fullName evidence="2">ThiF family adenylyltransferase</fullName>
    </submittedName>
</protein>
<dbReference type="Proteomes" id="UP000469734">
    <property type="component" value="Unassembled WGS sequence"/>
</dbReference>
<dbReference type="InterPro" id="IPR045886">
    <property type="entry name" value="ThiF/MoeB/HesA"/>
</dbReference>
<dbReference type="InterPro" id="IPR000594">
    <property type="entry name" value="ThiF_NAD_FAD-bd"/>
</dbReference>
<dbReference type="SUPFAM" id="SSF69572">
    <property type="entry name" value="Activating enzymes of the ubiquitin-like proteins"/>
    <property type="match status" value="1"/>
</dbReference>
<dbReference type="InterPro" id="IPR035985">
    <property type="entry name" value="Ubiquitin-activating_enz"/>
</dbReference>
<sequence>MAHQFNYQQAFARNIGWVTSDEQATLRNKRIAIAGMGGVGGVHLLTLARLGIGAFHIADFDTFDLANFNRQVGATMGTLGRPKVDVLAEMAQEINPEVKLVRFADGIRQDNLASFFEGVDLYVDGLDFFAFGARQATFAACARLGIPAVTAAPLGMGTAVLSFLPGRMTFEDYFGWGDRPDMEKALRFLVGLAPAGLHGGYLVDPSAINLKEQRGPSTIMGCELCAGAAATEALKILLNRGDVRPAPWGYQFDAFRNKLVRTWRPGGNRHPLQRLMMLLARRRRPGGEP</sequence>
<dbReference type="PANTHER" id="PTHR43267">
    <property type="entry name" value="TRNA THREONYLCARBAMOYLADENOSINE DEHYDRATASE"/>
    <property type="match status" value="1"/>
</dbReference>